<dbReference type="KEGG" id="ncb:C0V82_19620"/>
<proteinExistence type="inferred from homology"/>
<dbReference type="Gene3D" id="2.160.20.10">
    <property type="entry name" value="Single-stranded right-handed beta-helix, Pectin lyase-like"/>
    <property type="match status" value="1"/>
</dbReference>
<reference evidence="7 8" key="1">
    <citation type="submission" date="2017-12" db="EMBL/GenBank/DDBJ databases">
        <title>Genomes of bacteria within cyanobacterial aggregates.</title>
        <authorList>
            <person name="Cai H."/>
        </authorList>
    </citation>
    <scope>NUCLEOTIDE SEQUENCE [LARGE SCALE GENOMIC DNA]</scope>
    <source>
        <strain evidence="7 8">TH16</strain>
    </source>
</reference>
<dbReference type="Pfam" id="PF01095">
    <property type="entry name" value="Pectinesterase"/>
    <property type="match status" value="1"/>
</dbReference>
<organism evidence="7 8">
    <name type="scientific">Niveispirillum cyanobacteriorum</name>
    <dbReference type="NCBI Taxonomy" id="1612173"/>
    <lineage>
        <taxon>Bacteria</taxon>
        <taxon>Pseudomonadati</taxon>
        <taxon>Pseudomonadota</taxon>
        <taxon>Alphaproteobacteria</taxon>
        <taxon>Rhodospirillales</taxon>
        <taxon>Azospirillaceae</taxon>
        <taxon>Niveispirillum</taxon>
    </lineage>
</organism>
<dbReference type="PANTHER" id="PTHR31321">
    <property type="entry name" value="ACYL-COA THIOESTER HYDROLASE YBHC-RELATED"/>
    <property type="match status" value="1"/>
</dbReference>
<dbReference type="PROSITE" id="PS00503">
    <property type="entry name" value="PECTINESTERASE_2"/>
    <property type="match status" value="1"/>
</dbReference>
<dbReference type="InterPro" id="IPR033131">
    <property type="entry name" value="Pectinesterase_Asp_AS"/>
</dbReference>
<dbReference type="EC" id="3.1.1.11" evidence="5"/>
<dbReference type="EMBL" id="CP025612">
    <property type="protein sequence ID" value="AUN32554.1"/>
    <property type="molecule type" value="Genomic_DNA"/>
</dbReference>
<accession>A0A2K9NHH9</accession>
<name>A0A2K9NHH9_9PROT</name>
<keyword evidence="5" id="KW-0732">Signal</keyword>
<evidence type="ECO:0000313" key="8">
    <source>
        <dbReference type="Proteomes" id="UP000234752"/>
    </source>
</evidence>
<evidence type="ECO:0000256" key="3">
    <source>
        <dbReference type="ARBA" id="ARBA00023085"/>
    </source>
</evidence>
<dbReference type="SUPFAM" id="SSF51126">
    <property type="entry name" value="Pectin lyase-like"/>
    <property type="match status" value="1"/>
</dbReference>
<comment type="similarity">
    <text evidence="1">Belongs to the pectinesterase family.</text>
</comment>
<dbReference type="InterPro" id="IPR000070">
    <property type="entry name" value="Pectinesterase_cat"/>
</dbReference>
<evidence type="ECO:0000313" key="7">
    <source>
        <dbReference type="EMBL" id="AUN32554.1"/>
    </source>
</evidence>
<gene>
    <name evidence="7" type="ORF">C0V82_19620</name>
</gene>
<dbReference type="InterPro" id="IPR012334">
    <property type="entry name" value="Pectin_lyas_fold"/>
</dbReference>
<dbReference type="UniPathway" id="UPA00545">
    <property type="reaction ID" value="UER00823"/>
</dbReference>
<dbReference type="GO" id="GO:0042545">
    <property type="term" value="P:cell wall modification"/>
    <property type="evidence" value="ECO:0007669"/>
    <property type="project" value="UniProtKB-UniRule"/>
</dbReference>
<feature type="domain" description="Pectinesterase catalytic" evidence="6">
    <location>
        <begin position="44"/>
        <end position="339"/>
    </location>
</feature>
<protein>
    <recommendedName>
        <fullName evidence="5">Pectinesterase</fullName>
        <ecNumber evidence="5">3.1.1.11</ecNumber>
    </recommendedName>
</protein>
<evidence type="ECO:0000256" key="1">
    <source>
        <dbReference type="ARBA" id="ARBA00008891"/>
    </source>
</evidence>
<evidence type="ECO:0000256" key="2">
    <source>
        <dbReference type="ARBA" id="ARBA00022801"/>
    </source>
</evidence>
<evidence type="ECO:0000256" key="5">
    <source>
        <dbReference type="RuleBase" id="RU000589"/>
    </source>
</evidence>
<dbReference type="AlphaFoldDB" id="A0A2K9NHH9"/>
<keyword evidence="3 5" id="KW-0063">Aspartyl esterase</keyword>
<sequence>MLTPCPMADGGRDRFNMTRRLFLAGGALSASLPLPALAADTPHVHVAKNGRNGAFRSIADALAAAPDDPAKPWHIAIGPGVWEEKLRITRPHVTLTGAGRHRTILTYSMAAGMKRPDKGNWGTYGSSAVTVEAPDFAAAHLSIRNDFDYVANTLRADGINGAQAVALALGPGADRSVLRDVAIIGHQDSFYLRSGRALVEDSLIAGSVDFIFGGAAALIRNCEIRSRLRPGDGVQGFVAAPSTHQGQPVGFVFRQCRLTREDALPDGSVYLGRPWRAGGNMELLGASAFIDCWMDAHIHPDGWTSMGYTRDGTRTELTPGEARLFEYGSQGPGSGSASRSRRLLSTGDLVTFDRSNMWGDWQPA</sequence>
<keyword evidence="8" id="KW-1185">Reference proteome</keyword>
<dbReference type="Proteomes" id="UP000234752">
    <property type="component" value="Chromosome eg_2"/>
</dbReference>
<dbReference type="GO" id="GO:0009279">
    <property type="term" value="C:cell outer membrane"/>
    <property type="evidence" value="ECO:0007669"/>
    <property type="project" value="TreeGrafter"/>
</dbReference>
<evidence type="ECO:0000256" key="4">
    <source>
        <dbReference type="PROSITE-ProRule" id="PRU10040"/>
    </source>
</evidence>
<feature type="signal peptide" evidence="5">
    <location>
        <begin position="1"/>
        <end position="38"/>
    </location>
</feature>
<dbReference type="GO" id="GO:0030599">
    <property type="term" value="F:pectinesterase activity"/>
    <property type="evidence" value="ECO:0007669"/>
    <property type="project" value="UniProtKB-UniRule"/>
</dbReference>
<keyword evidence="2 5" id="KW-0378">Hydrolase</keyword>
<dbReference type="GO" id="GO:0045490">
    <property type="term" value="P:pectin catabolic process"/>
    <property type="evidence" value="ECO:0007669"/>
    <property type="project" value="UniProtKB-UniRule"/>
</dbReference>
<feature type="chain" id="PRO_5014490768" description="Pectinesterase" evidence="5">
    <location>
        <begin position="39"/>
        <end position="364"/>
    </location>
</feature>
<dbReference type="InterPro" id="IPR011050">
    <property type="entry name" value="Pectin_lyase_fold/virulence"/>
</dbReference>
<evidence type="ECO:0000259" key="6">
    <source>
        <dbReference type="Pfam" id="PF01095"/>
    </source>
</evidence>
<dbReference type="PANTHER" id="PTHR31321:SF57">
    <property type="entry name" value="PECTINESTERASE 53-RELATED"/>
    <property type="match status" value="1"/>
</dbReference>
<comment type="pathway">
    <text evidence="5">Glycan metabolism; pectin degradation; 2-dehydro-3-deoxy-D-gluconate from pectin: step 1/5.</text>
</comment>
<feature type="active site" evidence="4">
    <location>
        <position position="209"/>
    </location>
</feature>
<comment type="catalytic activity">
    <reaction evidence="5">
        <text>[(1-&gt;4)-alpha-D-galacturonosyl methyl ester](n) + n H2O = [(1-&gt;4)-alpha-D-galacturonosyl](n) + n methanol + n H(+)</text>
        <dbReference type="Rhea" id="RHEA:22380"/>
        <dbReference type="Rhea" id="RHEA-COMP:14570"/>
        <dbReference type="Rhea" id="RHEA-COMP:14573"/>
        <dbReference type="ChEBI" id="CHEBI:15377"/>
        <dbReference type="ChEBI" id="CHEBI:15378"/>
        <dbReference type="ChEBI" id="CHEBI:17790"/>
        <dbReference type="ChEBI" id="CHEBI:140522"/>
        <dbReference type="ChEBI" id="CHEBI:140523"/>
        <dbReference type="EC" id="3.1.1.11"/>
    </reaction>
</comment>